<dbReference type="OrthoDB" id="2263431at2759"/>
<evidence type="ECO:0000313" key="2">
    <source>
        <dbReference type="EMBL" id="CDH50865.1"/>
    </source>
</evidence>
<reference evidence="2" key="1">
    <citation type="submission" date="2013-08" db="EMBL/GenBank/DDBJ databases">
        <title>Gene expansion shapes genome architecture in the human pathogen Lichtheimia corymbifera: an evolutionary genomics analysis in the ancient terrestrial Mucorales (Mucoromycotina).</title>
        <authorList>
            <person name="Schwartze V.U."/>
            <person name="Winter S."/>
            <person name="Shelest E."/>
            <person name="Marcet-Houben M."/>
            <person name="Horn F."/>
            <person name="Wehner S."/>
            <person name="Hoffmann K."/>
            <person name="Riege K."/>
            <person name="Sammeth M."/>
            <person name="Nowrousian M."/>
            <person name="Valiante V."/>
            <person name="Linde J."/>
            <person name="Jacobsen I.D."/>
            <person name="Marz M."/>
            <person name="Brakhage A.A."/>
            <person name="Gabaldon T."/>
            <person name="Bocker S."/>
            <person name="Voigt K."/>
        </authorList>
    </citation>
    <scope>NUCLEOTIDE SEQUENCE [LARGE SCALE GENOMIC DNA]</scope>
    <source>
        <strain evidence="2">FSU 9682</strain>
    </source>
</reference>
<evidence type="ECO:0000313" key="3">
    <source>
        <dbReference type="Proteomes" id="UP000027586"/>
    </source>
</evidence>
<evidence type="ECO:0000256" key="1">
    <source>
        <dbReference type="SAM" id="MobiDB-lite"/>
    </source>
</evidence>
<dbReference type="Proteomes" id="UP000027586">
    <property type="component" value="Unassembled WGS sequence"/>
</dbReference>
<feature type="region of interest" description="Disordered" evidence="1">
    <location>
        <begin position="40"/>
        <end position="79"/>
    </location>
</feature>
<keyword evidence="3" id="KW-1185">Reference proteome</keyword>
<organism evidence="2 3">
    <name type="scientific">Lichtheimia corymbifera JMRC:FSU:9682</name>
    <dbReference type="NCBI Taxonomy" id="1263082"/>
    <lineage>
        <taxon>Eukaryota</taxon>
        <taxon>Fungi</taxon>
        <taxon>Fungi incertae sedis</taxon>
        <taxon>Mucoromycota</taxon>
        <taxon>Mucoromycotina</taxon>
        <taxon>Mucoromycetes</taxon>
        <taxon>Mucorales</taxon>
        <taxon>Lichtheimiaceae</taxon>
        <taxon>Lichtheimia</taxon>
    </lineage>
</organism>
<proteinExistence type="predicted"/>
<dbReference type="VEuPathDB" id="FungiDB:LCOR_02551.1"/>
<comment type="caution">
    <text evidence="2">The sequence shown here is derived from an EMBL/GenBank/DDBJ whole genome shotgun (WGS) entry which is preliminary data.</text>
</comment>
<feature type="compositionally biased region" description="Pro residues" evidence="1">
    <location>
        <begin position="100"/>
        <end position="109"/>
    </location>
</feature>
<protein>
    <submittedName>
        <fullName evidence="2">Uncharacterized protein</fullName>
    </submittedName>
</protein>
<dbReference type="EMBL" id="CBTN010000008">
    <property type="protein sequence ID" value="CDH50865.1"/>
    <property type="molecule type" value="Genomic_DNA"/>
</dbReference>
<feature type="compositionally biased region" description="Polar residues" evidence="1">
    <location>
        <begin position="49"/>
        <end position="78"/>
    </location>
</feature>
<sequence>MRKAYHLTPPPLQQQQAIAWSYPDYTSSIFQQPANTSNLDYSIHPLDNPQPTTPSRNDSLSSATTFSGGKNEQFTPTGIHNYRRNAAIAGVMTTATRPVDIPPGSPPSPSSNLDNSSEQQQQARQLVRPATCPDAFPSLSSSNFTVGSIPEPPPPWPVNMQAVQTPVDEKHISTPQGATPDEDEMLVFRIEDLKM</sequence>
<dbReference type="AlphaFoldDB" id="A0A068RMA5"/>
<name>A0A068RMA5_9FUNG</name>
<accession>A0A068RMA5</accession>
<feature type="region of interest" description="Disordered" evidence="1">
    <location>
        <begin position="96"/>
        <end position="129"/>
    </location>
</feature>
<gene>
    <name evidence="2" type="ORF">LCOR_02551.1</name>
</gene>